<protein>
    <submittedName>
        <fullName evidence="2">Uncharacterized protein</fullName>
    </submittedName>
</protein>
<evidence type="ECO:0000256" key="1">
    <source>
        <dbReference type="SAM" id="SignalP"/>
    </source>
</evidence>
<sequence>MRRYLRLAGATAIAALVLPSVAAVAQVVKRPFGLLARQRPRRRRTTCWNARMVCRPPKPPKRVYDRLDFTRALLMFSICASKIA</sequence>
<organism evidence="2 3">
    <name type="scientific">Phyllobacterium brassicacearum</name>
    <dbReference type="NCBI Taxonomy" id="314235"/>
    <lineage>
        <taxon>Bacteria</taxon>
        <taxon>Pseudomonadati</taxon>
        <taxon>Pseudomonadota</taxon>
        <taxon>Alphaproteobacteria</taxon>
        <taxon>Hyphomicrobiales</taxon>
        <taxon>Phyllobacteriaceae</taxon>
        <taxon>Phyllobacterium</taxon>
    </lineage>
</organism>
<dbReference type="Proteomes" id="UP000241444">
    <property type="component" value="Unassembled WGS sequence"/>
</dbReference>
<accession>A0A2P7BGQ0</accession>
<gene>
    <name evidence="2" type="ORF">CU102_19475</name>
</gene>
<dbReference type="RefSeq" id="WP_133624692.1">
    <property type="nucleotide sequence ID" value="NZ_PGGO01000016.1"/>
</dbReference>
<evidence type="ECO:0000313" key="3">
    <source>
        <dbReference type="Proteomes" id="UP000241444"/>
    </source>
</evidence>
<feature type="chain" id="PRO_5015160993" evidence="1">
    <location>
        <begin position="26"/>
        <end position="84"/>
    </location>
</feature>
<dbReference type="AlphaFoldDB" id="A0A2P7BGQ0"/>
<name>A0A2P7BGQ0_9HYPH</name>
<reference evidence="3" key="1">
    <citation type="submission" date="2017-11" db="EMBL/GenBank/DDBJ databases">
        <authorList>
            <person name="Kuznetsova I."/>
            <person name="Sazanova A."/>
            <person name="Chirak E."/>
            <person name="Safronova V."/>
            <person name="Willems A."/>
        </authorList>
    </citation>
    <scope>NUCLEOTIDE SEQUENCE [LARGE SCALE GENOMIC DNA]</scope>
    <source>
        <strain evidence="3">STM 196</strain>
    </source>
</reference>
<feature type="signal peptide" evidence="1">
    <location>
        <begin position="1"/>
        <end position="25"/>
    </location>
</feature>
<dbReference type="EMBL" id="PGGO01000016">
    <property type="protein sequence ID" value="PSH65676.1"/>
    <property type="molecule type" value="Genomic_DNA"/>
</dbReference>
<keyword evidence="1" id="KW-0732">Signal</keyword>
<comment type="caution">
    <text evidence="2">The sequence shown here is derived from an EMBL/GenBank/DDBJ whole genome shotgun (WGS) entry which is preliminary data.</text>
</comment>
<evidence type="ECO:0000313" key="2">
    <source>
        <dbReference type="EMBL" id="PSH65676.1"/>
    </source>
</evidence>
<proteinExistence type="predicted"/>
<keyword evidence="3" id="KW-1185">Reference proteome</keyword>